<dbReference type="AlphaFoldDB" id="A0A2M7BXR7"/>
<evidence type="ECO:0008006" key="3">
    <source>
        <dbReference type="Google" id="ProtNLM"/>
    </source>
</evidence>
<evidence type="ECO:0000313" key="1">
    <source>
        <dbReference type="EMBL" id="PIV11349.1"/>
    </source>
</evidence>
<evidence type="ECO:0000313" key="2">
    <source>
        <dbReference type="Proteomes" id="UP000230673"/>
    </source>
</evidence>
<organism evidence="1 2">
    <name type="scientific">Candidatus Roizmanbacteria bacterium CG03_land_8_20_14_0_80_35_26</name>
    <dbReference type="NCBI Taxonomy" id="1974845"/>
    <lineage>
        <taxon>Bacteria</taxon>
        <taxon>Candidatus Roizmaniibacteriota</taxon>
    </lineage>
</organism>
<accession>A0A2M7BXR7</accession>
<gene>
    <name evidence="1" type="ORF">COS50_00635</name>
</gene>
<feature type="non-terminal residue" evidence="1">
    <location>
        <position position="1"/>
    </location>
</feature>
<proteinExistence type="predicted"/>
<sequence length="108" mass="12963">QTIEKTNILFEVNDVFGKSIRTTKTYWKKIFLIKHKELIIKTEKVIETIANPDEVRVSIQDKYIFLFYKKYEENHLVVVVKYLNNHGFVVTIYQTSNIKRKGEKIWPK</sequence>
<dbReference type="Proteomes" id="UP000230673">
    <property type="component" value="Unassembled WGS sequence"/>
</dbReference>
<reference evidence="2" key="1">
    <citation type="submission" date="2017-09" db="EMBL/GenBank/DDBJ databases">
        <title>Depth-based differentiation of microbial function through sediment-hosted aquifers and enrichment of novel symbionts in the deep terrestrial subsurface.</title>
        <authorList>
            <person name="Probst A.J."/>
            <person name="Ladd B."/>
            <person name="Jarett J.K."/>
            <person name="Geller-Mcgrath D.E."/>
            <person name="Sieber C.M.K."/>
            <person name="Emerson J.B."/>
            <person name="Anantharaman K."/>
            <person name="Thomas B.C."/>
            <person name="Malmstrom R."/>
            <person name="Stieglmeier M."/>
            <person name="Klingl A."/>
            <person name="Woyke T."/>
            <person name="Ryan C.M."/>
            <person name="Banfield J.F."/>
        </authorList>
    </citation>
    <scope>NUCLEOTIDE SEQUENCE [LARGE SCALE GENOMIC DNA]</scope>
</reference>
<comment type="caution">
    <text evidence="1">The sequence shown here is derived from an EMBL/GenBank/DDBJ whole genome shotgun (WGS) entry which is preliminary data.</text>
</comment>
<dbReference type="EMBL" id="PEUY01000011">
    <property type="protein sequence ID" value="PIV11349.1"/>
    <property type="molecule type" value="Genomic_DNA"/>
</dbReference>
<protein>
    <recommendedName>
        <fullName evidence="3">Phage-Barnase-EndoU-ColicinE5/D-RelE like nuclease 3 domain-containing protein</fullName>
    </recommendedName>
</protein>
<name>A0A2M7BXR7_9BACT</name>